<evidence type="ECO:0000256" key="1">
    <source>
        <dbReference type="SAM" id="MobiDB-lite"/>
    </source>
</evidence>
<comment type="caution">
    <text evidence="2">The sequence shown here is derived from an EMBL/GenBank/DDBJ whole genome shotgun (WGS) entry which is preliminary data.</text>
</comment>
<feature type="region of interest" description="Disordered" evidence="1">
    <location>
        <begin position="39"/>
        <end position="67"/>
    </location>
</feature>
<organism evidence="2 3">
    <name type="scientific">Arcicella aurantiaca</name>
    <dbReference type="NCBI Taxonomy" id="591202"/>
    <lineage>
        <taxon>Bacteria</taxon>
        <taxon>Pseudomonadati</taxon>
        <taxon>Bacteroidota</taxon>
        <taxon>Cytophagia</taxon>
        <taxon>Cytophagales</taxon>
        <taxon>Flectobacillaceae</taxon>
        <taxon>Arcicella</taxon>
    </lineage>
</organism>
<reference evidence="2 3" key="1">
    <citation type="submission" date="2018-05" db="EMBL/GenBank/DDBJ databases">
        <title>Genomic Encyclopedia of Archaeal and Bacterial Type Strains, Phase II (KMG-II): from individual species to whole genera.</title>
        <authorList>
            <person name="Goeker M."/>
        </authorList>
    </citation>
    <scope>NUCLEOTIDE SEQUENCE [LARGE SCALE GENOMIC DNA]</scope>
    <source>
        <strain evidence="2 3">DSM 22214</strain>
    </source>
</reference>
<dbReference type="AlphaFoldDB" id="A0A316EC48"/>
<name>A0A316EC48_9BACT</name>
<dbReference type="EMBL" id="QGGO01000008">
    <property type="protein sequence ID" value="PWK27168.1"/>
    <property type="molecule type" value="Genomic_DNA"/>
</dbReference>
<keyword evidence="3" id="KW-1185">Reference proteome</keyword>
<protein>
    <submittedName>
        <fullName evidence="2">Uncharacterized protein</fullName>
    </submittedName>
</protein>
<gene>
    <name evidence="2" type="ORF">LV89_01983</name>
</gene>
<proteinExistence type="predicted"/>
<dbReference type="Proteomes" id="UP000245489">
    <property type="component" value="Unassembled WGS sequence"/>
</dbReference>
<evidence type="ECO:0000313" key="2">
    <source>
        <dbReference type="EMBL" id="PWK27168.1"/>
    </source>
</evidence>
<sequence length="67" mass="7847">MKKLTLFLCLLVGCKQKTEVKKTDLQIKIDSLNKVQTKLQNEKDSISRPPYPNDSAKRSEYWQRSSF</sequence>
<evidence type="ECO:0000313" key="3">
    <source>
        <dbReference type="Proteomes" id="UP000245489"/>
    </source>
</evidence>
<accession>A0A316EC48</accession>